<gene>
    <name evidence="3" type="ORF">C8E02_0596</name>
    <name evidence="2" type="ORF">PQU93_07505</name>
</gene>
<accession>A0A495BHK6</accession>
<reference evidence="3 4" key="1">
    <citation type="submission" date="2018-10" db="EMBL/GenBank/DDBJ databases">
        <title>Genomic Encyclopedia of Type Strains, Phase IV (KMG-IV): sequencing the most valuable type-strain genomes for metagenomic binning, comparative biology and taxonomic classification.</title>
        <authorList>
            <person name="Goeker M."/>
        </authorList>
    </citation>
    <scope>NUCLEOTIDE SEQUENCE [LARGE SCALE GENOMIC DNA]</scope>
    <source>
        <strain evidence="3 4">DSM 3303</strain>
    </source>
</reference>
<evidence type="ECO:0000313" key="5">
    <source>
        <dbReference type="Proteomes" id="UP001221566"/>
    </source>
</evidence>
<dbReference type="InterPro" id="IPR027417">
    <property type="entry name" value="P-loop_NTPase"/>
</dbReference>
<dbReference type="Gene3D" id="3.40.50.300">
    <property type="entry name" value="P-loop containing nucleotide triphosphate hydrolases"/>
    <property type="match status" value="1"/>
</dbReference>
<comment type="caution">
    <text evidence="3">The sequence shown here is derived from an EMBL/GenBank/DDBJ whole genome shotgun (WGS) entry which is preliminary data.</text>
</comment>
<dbReference type="Proteomes" id="UP000279384">
    <property type="component" value="Unassembled WGS sequence"/>
</dbReference>
<dbReference type="CDD" id="cd02042">
    <property type="entry name" value="ParAB_family"/>
    <property type="match status" value="1"/>
</dbReference>
<name>A0A495BHK6_VOGIN</name>
<feature type="domain" description="CobQ/CobB/MinD/ParA nucleotide binding" evidence="1">
    <location>
        <begin position="5"/>
        <end position="179"/>
    </location>
</feature>
<evidence type="ECO:0000313" key="3">
    <source>
        <dbReference type="EMBL" id="RKQ60839.1"/>
    </source>
</evidence>
<evidence type="ECO:0000313" key="2">
    <source>
        <dbReference type="EMBL" id="MDC7690628.1"/>
    </source>
</evidence>
<dbReference type="PANTHER" id="PTHR13696">
    <property type="entry name" value="P-LOOP CONTAINING NUCLEOSIDE TRIPHOSPHATE HYDROLASE"/>
    <property type="match status" value="1"/>
</dbReference>
<dbReference type="PIRSF" id="PIRSF009320">
    <property type="entry name" value="Nuc_binding_HP_1000"/>
    <property type="match status" value="1"/>
</dbReference>
<dbReference type="SUPFAM" id="SSF52540">
    <property type="entry name" value="P-loop containing nucleoside triphosphate hydrolases"/>
    <property type="match status" value="1"/>
</dbReference>
<dbReference type="EMBL" id="JAQQKY010000003">
    <property type="protein sequence ID" value="MDC7690628.1"/>
    <property type="molecule type" value="Genomic_DNA"/>
</dbReference>
<dbReference type="InterPro" id="IPR002586">
    <property type="entry name" value="CobQ/CobB/MinD/ParA_Nub-bd_dom"/>
</dbReference>
<protein>
    <submittedName>
        <fullName evidence="3">Chromosome partitioning protein</fullName>
    </submittedName>
    <submittedName>
        <fullName evidence="2">ParA family protein</fullName>
    </submittedName>
</protein>
<dbReference type="InterPro" id="IPR050678">
    <property type="entry name" value="DNA_Partitioning_ATPase"/>
</dbReference>
<dbReference type="AlphaFoldDB" id="A0A495BHK6"/>
<proteinExistence type="predicted"/>
<keyword evidence="5" id="KW-1185">Reference proteome</keyword>
<reference evidence="2 5" key="2">
    <citation type="submission" date="2023-01" db="EMBL/GenBank/DDBJ databases">
        <title>Novel species of the genus Vogesella isolated from rivers.</title>
        <authorList>
            <person name="Lu H."/>
        </authorList>
    </citation>
    <scope>NUCLEOTIDE SEQUENCE [LARGE SCALE GENOMIC DNA]</scope>
    <source>
        <strain evidence="2 5">SH7W</strain>
    </source>
</reference>
<dbReference type="EMBL" id="RBID01000011">
    <property type="protein sequence ID" value="RKQ60839.1"/>
    <property type="molecule type" value="Genomic_DNA"/>
</dbReference>
<dbReference type="PANTHER" id="PTHR13696:SF96">
    <property type="entry name" value="COBQ_COBB_MIND_PARA NUCLEOTIDE BINDING DOMAIN-CONTAINING PROTEIN"/>
    <property type="match status" value="1"/>
</dbReference>
<evidence type="ECO:0000313" key="4">
    <source>
        <dbReference type="Proteomes" id="UP000279384"/>
    </source>
</evidence>
<dbReference type="Pfam" id="PF01656">
    <property type="entry name" value="CbiA"/>
    <property type="match status" value="1"/>
</dbReference>
<dbReference type="Proteomes" id="UP001221566">
    <property type="component" value="Unassembled WGS sequence"/>
</dbReference>
<organism evidence="3 4">
    <name type="scientific">Vogesella indigofera</name>
    <name type="common">Pseudomonas indigofera</name>
    <dbReference type="NCBI Taxonomy" id="45465"/>
    <lineage>
        <taxon>Bacteria</taxon>
        <taxon>Pseudomonadati</taxon>
        <taxon>Pseudomonadota</taxon>
        <taxon>Betaproteobacteria</taxon>
        <taxon>Neisseriales</taxon>
        <taxon>Chromobacteriaceae</taxon>
        <taxon>Vogesella</taxon>
    </lineage>
</organism>
<evidence type="ECO:0000259" key="1">
    <source>
        <dbReference type="Pfam" id="PF01656"/>
    </source>
</evidence>
<dbReference type="RefSeq" id="WP_120809572.1">
    <property type="nucleotide sequence ID" value="NZ_JAQQKY010000003.1"/>
</dbReference>
<sequence length="207" mass="22912">MAYSILVANPKGGSGKSTLSTNIAGFYASQSTKVMLGDIDKQQSSLSWLAQRPPAAPAIQGWQMIEGLAKPPKDTQVVILDSPAGLDGKRLRALVKKVDRVIVPIQPSPFDMWASSEFFDALLAEKAVRKEKTFVGVVGMRVDPRTRSARELENFLSRYQVPVLGWIRDTQFYVQAAGAGLTLFDLPPARVRRDIEAWRPILSWLDN</sequence>